<feature type="domain" description="Subtilisin-like protease fibronectin type-III" evidence="3">
    <location>
        <begin position="86"/>
        <end position="187"/>
    </location>
</feature>
<protein>
    <recommendedName>
        <fullName evidence="3">Subtilisin-like protease fibronectin type-III domain-containing protein</fullName>
    </recommendedName>
</protein>
<dbReference type="InterPro" id="IPR036852">
    <property type="entry name" value="Peptidase_S8/S53_dom_sf"/>
</dbReference>
<evidence type="ECO:0000259" key="3">
    <source>
        <dbReference type="Pfam" id="PF17766"/>
    </source>
</evidence>
<keyword evidence="5" id="KW-1185">Reference proteome</keyword>
<reference evidence="4 5" key="1">
    <citation type="journal article" date="2024" name="Plant J.">
        <title>Genome sequences and population genomics reveal climatic adaptation and genomic divergence between two closely related sweetgum species.</title>
        <authorList>
            <person name="Xu W.Q."/>
            <person name="Ren C.Q."/>
            <person name="Zhang X.Y."/>
            <person name="Comes H.P."/>
            <person name="Liu X.H."/>
            <person name="Li Y.G."/>
            <person name="Kettle C.J."/>
            <person name="Jalonen R."/>
            <person name="Gaisberger H."/>
            <person name="Ma Y.Z."/>
            <person name="Qiu Y.X."/>
        </authorList>
    </citation>
    <scope>NUCLEOTIDE SEQUENCE [LARGE SCALE GENOMIC DNA]</scope>
    <source>
        <strain evidence="4">Hangzhou</strain>
    </source>
</reference>
<name>A0AAP0S0G1_LIQFO</name>
<dbReference type="InterPro" id="IPR045051">
    <property type="entry name" value="SBT"/>
</dbReference>
<dbReference type="EMBL" id="JBBPBK010000005">
    <property type="protein sequence ID" value="KAK9285062.1"/>
    <property type="molecule type" value="Genomic_DNA"/>
</dbReference>
<comment type="similarity">
    <text evidence="1">Belongs to the peptidase S8 family.</text>
</comment>
<dbReference type="AlphaFoldDB" id="A0AAP0S0G1"/>
<comment type="caution">
    <text evidence="4">The sequence shown here is derived from an EMBL/GenBank/DDBJ whole genome shotgun (WGS) entry which is preliminary data.</text>
</comment>
<accession>A0AAP0S0G1</accession>
<organism evidence="4 5">
    <name type="scientific">Liquidambar formosana</name>
    <name type="common">Formosan gum</name>
    <dbReference type="NCBI Taxonomy" id="63359"/>
    <lineage>
        <taxon>Eukaryota</taxon>
        <taxon>Viridiplantae</taxon>
        <taxon>Streptophyta</taxon>
        <taxon>Embryophyta</taxon>
        <taxon>Tracheophyta</taxon>
        <taxon>Spermatophyta</taxon>
        <taxon>Magnoliopsida</taxon>
        <taxon>eudicotyledons</taxon>
        <taxon>Gunneridae</taxon>
        <taxon>Pentapetalae</taxon>
        <taxon>Saxifragales</taxon>
        <taxon>Altingiaceae</taxon>
        <taxon>Liquidambar</taxon>
    </lineage>
</organism>
<sequence>MMNTADTFDNKLEPIKEIHGSDKKPASPLAMGAGHINPNMALDPGLIYDITAEDYVRLLCGLNYTMKQIQKIKRLCAHDCSNPSLDLNYPSFIAFFNDNDSSLGTEIVQEFHRTVTNVGEGRSHYIAKLDPMPGFQVKVVPKELKFNQLYEKKSNKLSLKGPRLMKEVVGHGSLSWVDVEGKHVVKSYSGHQTQLKTFIRKRKS</sequence>
<evidence type="ECO:0000256" key="1">
    <source>
        <dbReference type="ARBA" id="ARBA00011073"/>
    </source>
</evidence>
<dbReference type="GO" id="GO:0004252">
    <property type="term" value="F:serine-type endopeptidase activity"/>
    <property type="evidence" value="ECO:0007669"/>
    <property type="project" value="InterPro"/>
</dbReference>
<proteinExistence type="inferred from homology"/>
<evidence type="ECO:0000313" key="4">
    <source>
        <dbReference type="EMBL" id="KAK9285062.1"/>
    </source>
</evidence>
<dbReference type="PANTHER" id="PTHR10795">
    <property type="entry name" value="PROPROTEIN CONVERTASE SUBTILISIN/KEXIN"/>
    <property type="match status" value="1"/>
</dbReference>
<dbReference type="Gene3D" id="3.40.50.200">
    <property type="entry name" value="Peptidase S8/S53 domain"/>
    <property type="match status" value="1"/>
</dbReference>
<dbReference type="Pfam" id="PF17766">
    <property type="entry name" value="fn3_6"/>
    <property type="match status" value="1"/>
</dbReference>
<gene>
    <name evidence="4" type="ORF">L1049_024247</name>
</gene>
<dbReference type="Proteomes" id="UP001415857">
    <property type="component" value="Unassembled WGS sequence"/>
</dbReference>
<dbReference type="InterPro" id="IPR041469">
    <property type="entry name" value="Subtilisin-like_FN3"/>
</dbReference>
<evidence type="ECO:0000313" key="5">
    <source>
        <dbReference type="Proteomes" id="UP001415857"/>
    </source>
</evidence>
<dbReference type="GO" id="GO:0006508">
    <property type="term" value="P:proteolysis"/>
    <property type="evidence" value="ECO:0007669"/>
    <property type="project" value="InterPro"/>
</dbReference>
<dbReference type="Gene3D" id="2.60.40.2310">
    <property type="match status" value="1"/>
</dbReference>
<evidence type="ECO:0000256" key="2">
    <source>
        <dbReference type="ARBA" id="ARBA00022729"/>
    </source>
</evidence>
<keyword evidence="2" id="KW-0732">Signal</keyword>